<evidence type="ECO:0000256" key="1">
    <source>
        <dbReference type="ARBA" id="ARBA00013064"/>
    </source>
</evidence>
<dbReference type="HOGENOM" id="CLU_071415_2_2_6"/>
<dbReference type="SUPFAM" id="SSF52788">
    <property type="entry name" value="Phosphotyrosine protein phosphatases I"/>
    <property type="match status" value="1"/>
</dbReference>
<dbReference type="PANTHER" id="PTHR11717">
    <property type="entry name" value="LOW MOLECULAR WEIGHT PROTEIN TYROSINE PHOSPHATASE"/>
    <property type="match status" value="1"/>
</dbReference>
<dbReference type="PANTHER" id="PTHR11717:SF7">
    <property type="entry name" value="LOW MOLECULAR WEIGHT PHOSPHOTYROSINE PROTEIN PHOSPHATASE"/>
    <property type="match status" value="1"/>
</dbReference>
<proteinExistence type="predicted"/>
<dbReference type="Gene3D" id="3.40.50.2300">
    <property type="match status" value="1"/>
</dbReference>
<dbReference type="InterPro" id="IPR036196">
    <property type="entry name" value="Ptyr_pPase_sf"/>
</dbReference>
<dbReference type="AlphaFoldDB" id="A6VKM2"/>
<dbReference type="GO" id="GO:0004725">
    <property type="term" value="F:protein tyrosine phosphatase activity"/>
    <property type="evidence" value="ECO:0007669"/>
    <property type="project" value="UniProtKB-EC"/>
</dbReference>
<dbReference type="Pfam" id="PF01451">
    <property type="entry name" value="LMWPc"/>
    <property type="match status" value="1"/>
</dbReference>
<gene>
    <name evidence="3" type="ordered locus">Asuc_0139</name>
</gene>
<dbReference type="STRING" id="339671.Asuc_0139"/>
<dbReference type="EC" id="3.1.3.48" evidence="1"/>
<evidence type="ECO:0000259" key="2">
    <source>
        <dbReference type="SMART" id="SM00226"/>
    </source>
</evidence>
<dbReference type="InterPro" id="IPR050438">
    <property type="entry name" value="LMW_PTPase"/>
</dbReference>
<dbReference type="SMART" id="SM00226">
    <property type="entry name" value="LMWPc"/>
    <property type="match status" value="1"/>
</dbReference>
<organism evidence="3 4">
    <name type="scientific">Actinobacillus succinogenes (strain ATCC 55618 / DSM 22257 / CCUG 43843 / 130Z)</name>
    <dbReference type="NCBI Taxonomy" id="339671"/>
    <lineage>
        <taxon>Bacteria</taxon>
        <taxon>Pseudomonadati</taxon>
        <taxon>Pseudomonadota</taxon>
        <taxon>Gammaproteobacteria</taxon>
        <taxon>Pasteurellales</taxon>
        <taxon>Pasteurellaceae</taxon>
        <taxon>Actinobacillus</taxon>
    </lineage>
</organism>
<evidence type="ECO:0000313" key="4">
    <source>
        <dbReference type="Proteomes" id="UP000001114"/>
    </source>
</evidence>
<sequence length="134" mass="15316">MRHKAKLAGLSDFIETDSAGTSGWHDGKDMHCGTADMLDLHKIGSTGFVSRKADVADWEHFDYIVAMDHQNLRDLQALFGKKSDKLFGIAELVPELQYDHIPDPWYTHNFQETYQLLDVCCDALLAKIRREHKL</sequence>
<dbReference type="Proteomes" id="UP000001114">
    <property type="component" value="Chromosome"/>
</dbReference>
<dbReference type="KEGG" id="asu:Asuc_0139"/>
<protein>
    <recommendedName>
        <fullName evidence="1">protein-tyrosine-phosphatase</fullName>
        <ecNumber evidence="1">3.1.3.48</ecNumber>
    </recommendedName>
</protein>
<name>A6VKM2_ACTSZ</name>
<dbReference type="EMBL" id="CP000746">
    <property type="protein sequence ID" value="ABR73519.1"/>
    <property type="molecule type" value="Genomic_DNA"/>
</dbReference>
<reference evidence="4" key="1">
    <citation type="journal article" date="2010" name="BMC Genomics">
        <title>A genomic perspective on the potential of Actinobacillus succinogenes for industrial succinate production.</title>
        <authorList>
            <person name="McKinlay J.B."/>
            <person name="Laivenieks M."/>
            <person name="Schindler B.D."/>
            <person name="McKinlay A.A."/>
            <person name="Siddaramappa S."/>
            <person name="Challacombe J.F."/>
            <person name="Lowry S.R."/>
            <person name="Clum A."/>
            <person name="Lapidus A.L."/>
            <person name="Burkhart K.B."/>
            <person name="Harkins V."/>
            <person name="Vieille C."/>
        </authorList>
    </citation>
    <scope>NUCLEOTIDE SEQUENCE [LARGE SCALE GENOMIC DNA]</scope>
    <source>
        <strain evidence="4">ATCC 55618 / DSM 22257 / CCUG 43843 / 130Z</strain>
    </source>
</reference>
<keyword evidence="4" id="KW-1185">Reference proteome</keyword>
<accession>A6VKM2</accession>
<dbReference type="InterPro" id="IPR023485">
    <property type="entry name" value="Ptyr_pPase"/>
</dbReference>
<evidence type="ECO:0000313" key="3">
    <source>
        <dbReference type="EMBL" id="ABR73519.1"/>
    </source>
</evidence>
<feature type="domain" description="Phosphotyrosine protein phosphatase I" evidence="2">
    <location>
        <begin position="1"/>
        <end position="127"/>
    </location>
</feature>
<dbReference type="eggNOG" id="COG0394">
    <property type="taxonomic scope" value="Bacteria"/>
</dbReference>